<organism evidence="2 3">
    <name type="scientific">Strongylus vulgaris</name>
    <name type="common">Blood worm</name>
    <dbReference type="NCBI Taxonomy" id="40348"/>
    <lineage>
        <taxon>Eukaryota</taxon>
        <taxon>Metazoa</taxon>
        <taxon>Ecdysozoa</taxon>
        <taxon>Nematoda</taxon>
        <taxon>Chromadorea</taxon>
        <taxon>Rhabditida</taxon>
        <taxon>Rhabditina</taxon>
        <taxon>Rhabditomorpha</taxon>
        <taxon>Strongyloidea</taxon>
        <taxon>Strongylidae</taxon>
        <taxon>Strongylus</taxon>
    </lineage>
</organism>
<feature type="chain" id="PRO_5018278597" description="DZF domain-containing protein" evidence="1">
    <location>
        <begin position="19"/>
        <end position="120"/>
    </location>
</feature>
<protein>
    <recommendedName>
        <fullName evidence="4">DZF domain-containing protein</fullName>
    </recommendedName>
</protein>
<sequence length="120" mass="13100">MLETQFCLFLPVFRVALSAKEIQPSVLSSLPRFIAGLPSSAISPDDGKRIIEATTRTLNTGQIPMTTILVCLESLGLLAKRVSYDFSDAEVMMVVGATTQALAHPKRIVRQKGAAIRNIW</sequence>
<keyword evidence="3" id="KW-1185">Reference proteome</keyword>
<feature type="signal peptide" evidence="1">
    <location>
        <begin position="1"/>
        <end position="18"/>
    </location>
</feature>
<evidence type="ECO:0000256" key="1">
    <source>
        <dbReference type="SAM" id="SignalP"/>
    </source>
</evidence>
<evidence type="ECO:0000313" key="2">
    <source>
        <dbReference type="EMBL" id="VDM83525.1"/>
    </source>
</evidence>
<evidence type="ECO:0000313" key="3">
    <source>
        <dbReference type="Proteomes" id="UP000270094"/>
    </source>
</evidence>
<gene>
    <name evidence="2" type="ORF">SVUK_LOCUS18523</name>
</gene>
<accession>A0A3P7LLT8</accession>
<keyword evidence="1" id="KW-0732">Signal</keyword>
<evidence type="ECO:0008006" key="4">
    <source>
        <dbReference type="Google" id="ProtNLM"/>
    </source>
</evidence>
<dbReference type="OrthoDB" id="5875035at2759"/>
<dbReference type="AlphaFoldDB" id="A0A3P7LLT8"/>
<dbReference type="EMBL" id="UYYB01123717">
    <property type="protein sequence ID" value="VDM83525.1"/>
    <property type="molecule type" value="Genomic_DNA"/>
</dbReference>
<reference evidence="2 3" key="1">
    <citation type="submission" date="2018-11" db="EMBL/GenBank/DDBJ databases">
        <authorList>
            <consortium name="Pathogen Informatics"/>
        </authorList>
    </citation>
    <scope>NUCLEOTIDE SEQUENCE [LARGE SCALE GENOMIC DNA]</scope>
</reference>
<name>A0A3P7LLT8_STRVU</name>
<dbReference type="Proteomes" id="UP000270094">
    <property type="component" value="Unassembled WGS sequence"/>
</dbReference>
<proteinExistence type="predicted"/>